<sequence>MSRLMCAVALFVAALVCSPVQAESIARMLRDTGLVQQDIDLMTEEAASLYKSTGKQIGDATEWENANTGARGAVEIVGIERNCVVLRHIFQTSKRSQQQINFRRCQTADGTWQLS</sequence>
<feature type="chain" id="PRO_5045729702" evidence="1">
    <location>
        <begin position="23"/>
        <end position="115"/>
    </location>
</feature>
<feature type="domain" description="Surface antigen" evidence="2">
    <location>
        <begin position="56"/>
        <end position="114"/>
    </location>
</feature>
<dbReference type="RefSeq" id="WP_213891141.1">
    <property type="nucleotide sequence ID" value="NZ_JAGFNU010000019.1"/>
</dbReference>
<gene>
    <name evidence="3" type="ORF">ACFFUT_03590</name>
</gene>
<evidence type="ECO:0000313" key="4">
    <source>
        <dbReference type="Proteomes" id="UP001589683"/>
    </source>
</evidence>
<organism evidence="3 4">
    <name type="scientific">Pseudohalocynthiibacter aestuariivivens</name>
    <dbReference type="NCBI Taxonomy" id="1591409"/>
    <lineage>
        <taxon>Bacteria</taxon>
        <taxon>Pseudomonadati</taxon>
        <taxon>Pseudomonadota</taxon>
        <taxon>Alphaproteobacteria</taxon>
        <taxon>Rhodobacterales</taxon>
        <taxon>Paracoccaceae</taxon>
        <taxon>Pseudohalocynthiibacter</taxon>
    </lineage>
</organism>
<keyword evidence="1" id="KW-0732">Signal</keyword>
<evidence type="ECO:0000313" key="3">
    <source>
        <dbReference type="EMBL" id="MFB9230870.1"/>
    </source>
</evidence>
<accession>A0ABV5JCN6</accession>
<proteinExistence type="predicted"/>
<dbReference type="Proteomes" id="UP001589683">
    <property type="component" value="Unassembled WGS sequence"/>
</dbReference>
<dbReference type="InterPro" id="IPR032635">
    <property type="entry name" value="Anti_2"/>
</dbReference>
<protein>
    <submittedName>
        <fullName evidence="3">RT0821/Lpp0805 family surface protein</fullName>
    </submittedName>
</protein>
<dbReference type="Pfam" id="PF16998">
    <property type="entry name" value="17kDa_Anti_2"/>
    <property type="match status" value="1"/>
</dbReference>
<feature type="signal peptide" evidence="1">
    <location>
        <begin position="1"/>
        <end position="22"/>
    </location>
</feature>
<dbReference type="EMBL" id="JBHMEA010000008">
    <property type="protein sequence ID" value="MFB9230870.1"/>
    <property type="molecule type" value="Genomic_DNA"/>
</dbReference>
<reference evidence="3 4" key="1">
    <citation type="submission" date="2024-09" db="EMBL/GenBank/DDBJ databases">
        <authorList>
            <person name="Sun Q."/>
            <person name="Mori K."/>
        </authorList>
    </citation>
    <scope>NUCLEOTIDE SEQUENCE [LARGE SCALE GENOMIC DNA]</scope>
    <source>
        <strain evidence="3 4">CECT 8726</strain>
    </source>
</reference>
<name>A0ABV5JCN6_9RHOB</name>
<keyword evidence="4" id="KW-1185">Reference proteome</keyword>
<evidence type="ECO:0000259" key="2">
    <source>
        <dbReference type="Pfam" id="PF16998"/>
    </source>
</evidence>
<comment type="caution">
    <text evidence="3">The sequence shown here is derived from an EMBL/GenBank/DDBJ whole genome shotgun (WGS) entry which is preliminary data.</text>
</comment>
<evidence type="ECO:0000256" key="1">
    <source>
        <dbReference type="SAM" id="SignalP"/>
    </source>
</evidence>